<evidence type="ECO:0000256" key="2">
    <source>
        <dbReference type="ARBA" id="ARBA00001966"/>
    </source>
</evidence>
<dbReference type="InterPro" id="IPR005117">
    <property type="entry name" value="NiRdtase/SiRdtase_haem-b_fer"/>
</dbReference>
<dbReference type="PROSITE" id="PS00365">
    <property type="entry name" value="NIR_SIR"/>
    <property type="match status" value="1"/>
</dbReference>
<evidence type="ECO:0000256" key="6">
    <source>
        <dbReference type="ARBA" id="ARBA00022723"/>
    </source>
</evidence>
<dbReference type="Pfam" id="PF00258">
    <property type="entry name" value="Flavodoxin_1"/>
    <property type="match status" value="1"/>
</dbReference>
<feature type="domain" description="Flavodoxin-like" evidence="10">
    <location>
        <begin position="201"/>
        <end position="358"/>
    </location>
</feature>
<dbReference type="InterPro" id="IPR045854">
    <property type="entry name" value="NO2/SO3_Rdtase_4Fe4S_sf"/>
</dbReference>
<dbReference type="PANTHER" id="PTHR11493">
    <property type="entry name" value="SULFITE REDUCTASE [NADPH] SUBUNIT BETA-RELATED"/>
    <property type="match status" value="1"/>
</dbReference>
<name>A0ABN9S8C9_9DINO</name>
<dbReference type="InterPro" id="IPR006067">
    <property type="entry name" value="NO2/SO3_Rdtase_4Fe4S_dom"/>
</dbReference>
<gene>
    <name evidence="11" type="ORF">PCOR1329_LOCUS26939</name>
</gene>
<keyword evidence="4" id="KW-0004">4Fe-4S</keyword>
<comment type="caution">
    <text evidence="11">The sequence shown here is derived from an EMBL/GenBank/DDBJ whole genome shotgun (WGS) entry which is preliminary data.</text>
</comment>
<comment type="cofactor">
    <cofactor evidence="1">
        <name>siroheme</name>
        <dbReference type="ChEBI" id="CHEBI:60052"/>
    </cofactor>
</comment>
<dbReference type="NCBIfam" id="NF010029">
    <property type="entry name" value="PRK13504.1"/>
    <property type="match status" value="1"/>
</dbReference>
<dbReference type="InterPro" id="IPR045169">
    <property type="entry name" value="NO2/SO3_Rdtase_4Fe4S_prot"/>
</dbReference>
<dbReference type="Pfam" id="PF03460">
    <property type="entry name" value="NIR_SIR_ferr"/>
    <property type="match status" value="2"/>
</dbReference>
<accession>A0ABN9S8C9</accession>
<dbReference type="SUPFAM" id="SSF56014">
    <property type="entry name" value="Nitrite and sulphite reductase 4Fe-4S domain-like"/>
    <property type="match status" value="2"/>
</dbReference>
<keyword evidence="7" id="KW-0560">Oxidoreductase</keyword>
<dbReference type="PANTHER" id="PTHR11493:SF47">
    <property type="entry name" value="SULFITE REDUCTASE [NADPH] SUBUNIT BETA"/>
    <property type="match status" value="1"/>
</dbReference>
<evidence type="ECO:0000256" key="3">
    <source>
        <dbReference type="ARBA" id="ARBA00010429"/>
    </source>
</evidence>
<dbReference type="Proteomes" id="UP001189429">
    <property type="component" value="Unassembled WGS sequence"/>
</dbReference>
<dbReference type="PRINTS" id="PR00397">
    <property type="entry name" value="SIROHAEM"/>
</dbReference>
<dbReference type="EMBL" id="CAUYUJ010009668">
    <property type="protein sequence ID" value="CAK0827381.1"/>
    <property type="molecule type" value="Genomic_DNA"/>
</dbReference>
<dbReference type="SUPFAM" id="SSF52218">
    <property type="entry name" value="Flavoproteins"/>
    <property type="match status" value="1"/>
</dbReference>
<comment type="similarity">
    <text evidence="3">Belongs to the nitrite and sulfite reductase 4Fe-4S domain family.</text>
</comment>
<evidence type="ECO:0000256" key="4">
    <source>
        <dbReference type="ARBA" id="ARBA00022485"/>
    </source>
</evidence>
<evidence type="ECO:0000313" key="11">
    <source>
        <dbReference type="EMBL" id="CAK0827381.1"/>
    </source>
</evidence>
<dbReference type="Pfam" id="PF01077">
    <property type="entry name" value="NIR_SIR"/>
    <property type="match status" value="1"/>
</dbReference>
<reference evidence="11" key="1">
    <citation type="submission" date="2023-10" db="EMBL/GenBank/DDBJ databases">
        <authorList>
            <person name="Chen Y."/>
            <person name="Shah S."/>
            <person name="Dougan E. K."/>
            <person name="Thang M."/>
            <person name="Chan C."/>
        </authorList>
    </citation>
    <scope>NUCLEOTIDE SEQUENCE [LARGE SCALE GENOMIC DNA]</scope>
</reference>
<evidence type="ECO:0000256" key="7">
    <source>
        <dbReference type="ARBA" id="ARBA00023002"/>
    </source>
</evidence>
<comment type="cofactor">
    <cofactor evidence="2">
        <name>[4Fe-4S] cluster</name>
        <dbReference type="ChEBI" id="CHEBI:49883"/>
    </cofactor>
</comment>
<evidence type="ECO:0000256" key="9">
    <source>
        <dbReference type="ARBA" id="ARBA00023014"/>
    </source>
</evidence>
<keyword evidence="5" id="KW-0349">Heme</keyword>
<keyword evidence="6" id="KW-0479">Metal-binding</keyword>
<dbReference type="InterPro" id="IPR006066">
    <property type="entry name" value="NO2/SO3_Rdtase_FeS/sirohaem_BS"/>
</dbReference>
<dbReference type="Gene3D" id="3.30.413.10">
    <property type="entry name" value="Sulfite Reductase Hemoprotein, domain 1"/>
    <property type="match status" value="2"/>
</dbReference>
<protein>
    <recommendedName>
        <fullName evidence="10">Flavodoxin-like domain-containing protein</fullName>
    </recommendedName>
</protein>
<keyword evidence="12" id="KW-1185">Reference proteome</keyword>
<dbReference type="InterPro" id="IPR008254">
    <property type="entry name" value="Flavodoxin/NO_synth"/>
</dbReference>
<keyword evidence="8" id="KW-0408">Iron</keyword>
<evidence type="ECO:0000259" key="10">
    <source>
        <dbReference type="PROSITE" id="PS50902"/>
    </source>
</evidence>
<dbReference type="InterPro" id="IPR036136">
    <property type="entry name" value="Nit/Sulf_reduc_fer-like_dom_sf"/>
</dbReference>
<dbReference type="InterPro" id="IPR001094">
    <property type="entry name" value="Flavdoxin-like"/>
</dbReference>
<dbReference type="PROSITE" id="PS50902">
    <property type="entry name" value="FLAVODOXIN_LIKE"/>
    <property type="match status" value="1"/>
</dbReference>
<sequence length="949" mass="102891">MAISSAVGLLKDTLKGSQVATSLCDALKHCEGGTASGKSWAVLPCGDASLREVHAALADGSSQLGVVVVAESGPVSQIEVLRAMEYGGVFAAAAESGAGAAAVLREASSFTDGPVVVLLASPAAVRGDAKWTPFTYDPRREAAGASAFVAGADRVRKEIQAFLDRENLLTLIAKKSIPAEPSADGEGGGLAGGLGDAGKTVTILYSSDTGHAEECAKAVARQCRGGGFASSAVRCCTADSFDPGALPSESLVVFCIATAGKGESCGNGRNFWEKLQARADELRGNLGSTKYCVFGLGDSHYWGKGTEDSKVNFAKPARDLDAFMEGLGASRLVPTGFGDDQDVDQYHTGFAEWREGLYSRLGVDKVAGGGDSDDGPVKSDEQIKVETRQLRGSMRESFDDKTTGQVPFQDTKLVKSHGSYQQDDRDLREERSKLGLENAFSFMIRIRLPAGYCTAEQWLAMDDICGTFANGTLKITTRQTWQVHGVLKRDMKACMQAMNRACMDTVAACGDVCRNVLCTSDPSVCSREIMEQVMSDCYASHDHCLPRSGAYHEIFLVHGAEYEEKCQVMGSTPLEEEALYGLTYLPRKYKVAFAIPPSNDVDVFAHCCGFIAIIENGKLVGYNVTVGGGLGFTHNNQKTHPRLADVIGFCEPEDCRYVTECVMTVSRDFGDRTGRKHARVKYTVEDYGAQWYREQVEERLGKKLGEPRPYKFERRGDLFNWFQTKDDGLWHCGCLVTGGRVKGDVRTGLQKIAAELKGVGGFRMTCNQQLLITDVPASKKAVVQKLLDEYRIPHNDETTVSGLRRNMISCVALPTCPLAFAEAERYLPTLVGRLEAVVERVGLRDRDISIRMTGCPNSCGRPSMAEIGFIGKAPGTYNMYLGGAFDGSRLATLYKESVTEDQIVALLTPIFGQYSKERQKGETFGDFIVRAGIVKPMHAGRLWWSLPEV</sequence>
<dbReference type="InterPro" id="IPR029039">
    <property type="entry name" value="Flavoprotein-like_sf"/>
</dbReference>
<evidence type="ECO:0000313" key="12">
    <source>
        <dbReference type="Proteomes" id="UP001189429"/>
    </source>
</evidence>
<proteinExistence type="inferred from homology"/>
<dbReference type="Gene3D" id="3.40.50.360">
    <property type="match status" value="1"/>
</dbReference>
<evidence type="ECO:0000256" key="1">
    <source>
        <dbReference type="ARBA" id="ARBA00001929"/>
    </source>
</evidence>
<keyword evidence="9" id="KW-0411">Iron-sulfur</keyword>
<evidence type="ECO:0000256" key="8">
    <source>
        <dbReference type="ARBA" id="ARBA00023004"/>
    </source>
</evidence>
<organism evidence="11 12">
    <name type="scientific">Prorocentrum cordatum</name>
    <dbReference type="NCBI Taxonomy" id="2364126"/>
    <lineage>
        <taxon>Eukaryota</taxon>
        <taxon>Sar</taxon>
        <taxon>Alveolata</taxon>
        <taxon>Dinophyceae</taxon>
        <taxon>Prorocentrales</taxon>
        <taxon>Prorocentraceae</taxon>
        <taxon>Prorocentrum</taxon>
    </lineage>
</organism>
<dbReference type="SUPFAM" id="SSF55124">
    <property type="entry name" value="Nitrite/Sulfite reductase N-terminal domain-like"/>
    <property type="match status" value="2"/>
</dbReference>
<evidence type="ECO:0000256" key="5">
    <source>
        <dbReference type="ARBA" id="ARBA00022617"/>
    </source>
</evidence>
<dbReference type="PRINTS" id="PR00369">
    <property type="entry name" value="FLAVODOXIN"/>
</dbReference>